<organism evidence="1 2">
    <name type="scientific">Paraburkholderia translucens</name>
    <dbReference type="NCBI Taxonomy" id="2886945"/>
    <lineage>
        <taxon>Bacteria</taxon>
        <taxon>Pseudomonadati</taxon>
        <taxon>Pseudomonadota</taxon>
        <taxon>Betaproteobacteria</taxon>
        <taxon>Burkholderiales</taxon>
        <taxon>Burkholderiaceae</taxon>
        <taxon>Paraburkholderia</taxon>
    </lineage>
</organism>
<dbReference type="Proteomes" id="UP001430614">
    <property type="component" value="Unassembled WGS sequence"/>
</dbReference>
<dbReference type="InterPro" id="IPR021769">
    <property type="entry name" value="DUF3331"/>
</dbReference>
<evidence type="ECO:0000313" key="1">
    <source>
        <dbReference type="EMBL" id="MCC8404648.1"/>
    </source>
</evidence>
<comment type="caution">
    <text evidence="1">The sequence shown here is derived from an EMBL/GenBank/DDBJ whole genome shotgun (WGS) entry which is preliminary data.</text>
</comment>
<proteinExistence type="predicted"/>
<sequence>MKRHHDIFSTATEKNDRRAVNAHAVSPAGDFLDNEVLEVAAGRDAWSKTLMILLTMCGKVGCSGPETGVPQSQTKDAKTPNTQPQSIEVGVESKASTQSAAIKLLERISESRVLISWSDPTSCRYGAQTWVLCVARCSGNCALSGVGIHPGEEVFRPVQRSRVSPINASAMILAKTMCEVI</sequence>
<dbReference type="EMBL" id="JAJITC010000013">
    <property type="protein sequence ID" value="MCC8404648.1"/>
    <property type="molecule type" value="Genomic_DNA"/>
</dbReference>
<evidence type="ECO:0000313" key="2">
    <source>
        <dbReference type="Proteomes" id="UP001430614"/>
    </source>
</evidence>
<dbReference type="RefSeq" id="WP_230563461.1">
    <property type="nucleotide sequence ID" value="NZ_JAJITC010000013.1"/>
</dbReference>
<keyword evidence="2" id="KW-1185">Reference proteome</keyword>
<dbReference type="Pfam" id="PF11811">
    <property type="entry name" value="DUF3331"/>
    <property type="match status" value="1"/>
</dbReference>
<reference evidence="1 2" key="1">
    <citation type="submission" date="2021-11" db="EMBL/GenBank/DDBJ databases">
        <authorList>
            <person name="Oh E.-T."/>
            <person name="Kim S.-B."/>
        </authorList>
    </citation>
    <scope>NUCLEOTIDE SEQUENCE [LARGE SCALE GENOMIC DNA]</scope>
    <source>
        <strain evidence="1 2">MMS20-SJTN17</strain>
    </source>
</reference>
<gene>
    <name evidence="1" type="ORF">LJ655_22675</name>
</gene>
<protein>
    <submittedName>
        <fullName evidence="1">DUF3331 domain-containing protein</fullName>
    </submittedName>
</protein>
<accession>A0ABS8KJN5</accession>
<name>A0ABS8KJN5_9BURK</name>